<evidence type="ECO:0000256" key="1">
    <source>
        <dbReference type="ARBA" id="ARBA00004123"/>
    </source>
</evidence>
<comment type="caution">
    <text evidence="10">The sequence shown here is derived from an EMBL/GenBank/DDBJ whole genome shotgun (WGS) entry which is preliminary data.</text>
</comment>
<dbReference type="SUPFAM" id="SSF47459">
    <property type="entry name" value="HLH, helix-loop-helix DNA-binding domain"/>
    <property type="match status" value="1"/>
</dbReference>
<evidence type="ECO:0000256" key="6">
    <source>
        <dbReference type="ARBA" id="ARBA00023242"/>
    </source>
</evidence>
<organism evidence="10 11">
    <name type="scientific">Popillia japonica</name>
    <name type="common">Japanese beetle</name>
    <dbReference type="NCBI Taxonomy" id="7064"/>
    <lineage>
        <taxon>Eukaryota</taxon>
        <taxon>Metazoa</taxon>
        <taxon>Ecdysozoa</taxon>
        <taxon>Arthropoda</taxon>
        <taxon>Hexapoda</taxon>
        <taxon>Insecta</taxon>
        <taxon>Pterygota</taxon>
        <taxon>Neoptera</taxon>
        <taxon>Endopterygota</taxon>
        <taxon>Coleoptera</taxon>
        <taxon>Polyphaga</taxon>
        <taxon>Scarabaeiformia</taxon>
        <taxon>Scarabaeidae</taxon>
        <taxon>Rutelinae</taxon>
        <taxon>Popillia</taxon>
    </lineage>
</organism>
<keyword evidence="5" id="KW-0804">Transcription</keyword>
<keyword evidence="4 10" id="KW-0238">DNA-binding</keyword>
<dbReference type="Gene3D" id="3.30.450.20">
    <property type="entry name" value="PAS domain"/>
    <property type="match status" value="2"/>
</dbReference>
<dbReference type="PRINTS" id="PR00785">
    <property type="entry name" value="NCTRNSLOCATR"/>
</dbReference>
<dbReference type="Proteomes" id="UP001458880">
    <property type="component" value="Unassembled WGS sequence"/>
</dbReference>
<evidence type="ECO:0000256" key="4">
    <source>
        <dbReference type="ARBA" id="ARBA00023125"/>
    </source>
</evidence>
<dbReference type="SMART" id="SM00086">
    <property type="entry name" value="PAC"/>
    <property type="match status" value="1"/>
</dbReference>
<evidence type="ECO:0000313" key="11">
    <source>
        <dbReference type="Proteomes" id="UP001458880"/>
    </source>
</evidence>
<dbReference type="CDD" id="cd11391">
    <property type="entry name" value="bHLH_PAS"/>
    <property type="match status" value="1"/>
</dbReference>
<dbReference type="GO" id="GO:0045944">
    <property type="term" value="P:positive regulation of transcription by RNA polymerase II"/>
    <property type="evidence" value="ECO:0007669"/>
    <property type="project" value="UniProtKB-ARBA"/>
</dbReference>
<dbReference type="SUPFAM" id="SSF55785">
    <property type="entry name" value="PYP-like sensor domain (PAS domain)"/>
    <property type="match status" value="2"/>
</dbReference>
<comment type="subcellular location">
    <subcellularLocation>
        <location evidence="1">Nucleus</location>
    </subcellularLocation>
</comment>
<keyword evidence="11" id="KW-1185">Reference proteome</keyword>
<dbReference type="SMART" id="SM00353">
    <property type="entry name" value="HLH"/>
    <property type="match status" value="1"/>
</dbReference>
<gene>
    <name evidence="10" type="ORF">QE152_g7729</name>
</gene>
<dbReference type="AlphaFoldDB" id="A0AAW1MDX4"/>
<feature type="region of interest" description="Disordered" evidence="7">
    <location>
        <begin position="1"/>
        <end position="25"/>
    </location>
</feature>
<dbReference type="PANTHER" id="PTHR23042">
    <property type="entry name" value="CIRCADIAN PROTEIN CLOCK/ARNT/BMAL/PAS"/>
    <property type="match status" value="1"/>
</dbReference>
<keyword evidence="3" id="KW-0805">Transcription regulation</keyword>
<feature type="domain" description="PAS" evidence="8">
    <location>
        <begin position="145"/>
        <end position="206"/>
    </location>
</feature>
<dbReference type="NCBIfam" id="TIGR00229">
    <property type="entry name" value="sensory_box"/>
    <property type="match status" value="2"/>
</dbReference>
<dbReference type="GO" id="GO:0003700">
    <property type="term" value="F:DNA-binding transcription factor activity"/>
    <property type="evidence" value="ECO:0007669"/>
    <property type="project" value="InterPro"/>
</dbReference>
<dbReference type="InterPro" id="IPR001610">
    <property type="entry name" value="PAC"/>
</dbReference>
<dbReference type="GO" id="GO:0005634">
    <property type="term" value="C:nucleus"/>
    <property type="evidence" value="ECO:0007669"/>
    <property type="project" value="UniProtKB-SubCell"/>
</dbReference>
<evidence type="ECO:0000259" key="8">
    <source>
        <dbReference type="PROSITE" id="PS50112"/>
    </source>
</evidence>
<dbReference type="InterPro" id="IPR001067">
    <property type="entry name" value="Nuc_translocat"/>
</dbReference>
<protein>
    <submittedName>
        <fullName evidence="10">Helix-loop-helix DNA-binding domain</fullName>
    </submittedName>
</protein>
<evidence type="ECO:0000256" key="2">
    <source>
        <dbReference type="ARBA" id="ARBA00022737"/>
    </source>
</evidence>
<dbReference type="InterPro" id="IPR035965">
    <property type="entry name" value="PAS-like_dom_sf"/>
</dbReference>
<feature type="domain" description="PAS" evidence="8">
    <location>
        <begin position="283"/>
        <end position="353"/>
    </location>
</feature>
<keyword evidence="6" id="KW-0539">Nucleus</keyword>
<dbReference type="GO" id="GO:0005737">
    <property type="term" value="C:cytoplasm"/>
    <property type="evidence" value="ECO:0007669"/>
    <property type="project" value="InterPro"/>
</dbReference>
<dbReference type="PROSITE" id="PS50112">
    <property type="entry name" value="PAS"/>
    <property type="match status" value="2"/>
</dbReference>
<feature type="domain" description="BHLH" evidence="9">
    <location>
        <begin position="73"/>
        <end position="126"/>
    </location>
</feature>
<dbReference type="InterPro" id="IPR050933">
    <property type="entry name" value="Circadian_TF"/>
</dbReference>
<sequence>MDSGDCETEEDSAPEACVSPEGPLLPRQPYNDGNCNCNMNWYTSPPPQQQVHNPTYAPPSATSYIMDAQPPSNSREMRNRAEKMRRDKLNSYIGELATLVPMVAGSAKRMDKTSILRLTATHLRIYQTLLNRKNELNLNIPKKVDQRILEQLVCEQLKGFLMILTVTGKVVFVSYTVEHLLGHLQTDLMGQSIFNLISPEDVDRFRMYINPNSDMSEADWRKYFNIHIKRAGPRNESPVYELVNIMGMQRPTSNNGTLVNGRDVAPTSNNNDLWIFFVRVLRPESPISHIIEANNEYITRHLVDGRIINCDQRISFIAGYMIEEVSGLSAFKFMHREDVRWVMIALRQMYDKGESRGSSCYRLLSRTGQFIYLRTHGFLEVDNTGTVESFICVNTLVSEKDGLNMIKAMKEKYSALVKNSNSLTGMLQIINNSETQEVDDPQQLEAAIAHLVTNLPSPDSEHGSSSSPHSGVEIQDCSTDSHPNSHPWYLKMKTVKRPPNSSQETNSNKRHKSSQASTTLPTSTTNTYTTITDVTDNR</sequence>
<dbReference type="SMART" id="SM00091">
    <property type="entry name" value="PAS"/>
    <property type="match status" value="2"/>
</dbReference>
<evidence type="ECO:0000256" key="7">
    <source>
        <dbReference type="SAM" id="MobiDB-lite"/>
    </source>
</evidence>
<dbReference type="InterPro" id="IPR000014">
    <property type="entry name" value="PAS"/>
</dbReference>
<evidence type="ECO:0000256" key="3">
    <source>
        <dbReference type="ARBA" id="ARBA00023015"/>
    </source>
</evidence>
<name>A0AAW1MDX4_POPJA</name>
<dbReference type="Pfam" id="PF14598">
    <property type="entry name" value="PAS_11"/>
    <property type="match status" value="1"/>
</dbReference>
<feature type="region of interest" description="Disordered" evidence="7">
    <location>
        <begin position="454"/>
        <end position="538"/>
    </location>
</feature>
<proteinExistence type="predicted"/>
<keyword evidence="2" id="KW-0677">Repeat</keyword>
<dbReference type="Pfam" id="PF00010">
    <property type="entry name" value="HLH"/>
    <property type="match status" value="1"/>
</dbReference>
<dbReference type="Gene3D" id="4.10.280.10">
    <property type="entry name" value="Helix-loop-helix DNA-binding domain"/>
    <property type="match status" value="1"/>
</dbReference>
<dbReference type="GO" id="GO:0005667">
    <property type="term" value="C:transcription regulator complex"/>
    <property type="evidence" value="ECO:0007669"/>
    <property type="project" value="InterPro"/>
</dbReference>
<evidence type="ECO:0000313" key="10">
    <source>
        <dbReference type="EMBL" id="KAK9744550.1"/>
    </source>
</evidence>
<feature type="compositionally biased region" description="Low complexity" evidence="7">
    <location>
        <begin position="514"/>
        <end position="538"/>
    </location>
</feature>
<reference evidence="10 11" key="1">
    <citation type="journal article" date="2024" name="BMC Genomics">
        <title>De novo assembly and annotation of Popillia japonica's genome with initial clues to its potential as an invasive pest.</title>
        <authorList>
            <person name="Cucini C."/>
            <person name="Boschi S."/>
            <person name="Funari R."/>
            <person name="Cardaioli E."/>
            <person name="Iannotti N."/>
            <person name="Marturano G."/>
            <person name="Paoli F."/>
            <person name="Bruttini M."/>
            <person name="Carapelli A."/>
            <person name="Frati F."/>
            <person name="Nardi F."/>
        </authorList>
    </citation>
    <scope>NUCLEOTIDE SEQUENCE [LARGE SCALE GENOMIC DNA]</scope>
    <source>
        <strain evidence="10">DMR45628</strain>
    </source>
</reference>
<accession>A0AAW1MDX4</accession>
<feature type="compositionally biased region" description="Acidic residues" evidence="7">
    <location>
        <begin position="1"/>
        <end position="13"/>
    </location>
</feature>
<dbReference type="GO" id="GO:0046983">
    <property type="term" value="F:protein dimerization activity"/>
    <property type="evidence" value="ECO:0007669"/>
    <property type="project" value="InterPro"/>
</dbReference>
<dbReference type="InterPro" id="IPR011598">
    <property type="entry name" value="bHLH_dom"/>
</dbReference>
<evidence type="ECO:0000256" key="5">
    <source>
        <dbReference type="ARBA" id="ARBA00023163"/>
    </source>
</evidence>
<dbReference type="InterPro" id="IPR013767">
    <property type="entry name" value="PAS_fold"/>
</dbReference>
<dbReference type="Pfam" id="PF00989">
    <property type="entry name" value="PAS"/>
    <property type="match status" value="1"/>
</dbReference>
<dbReference type="EMBL" id="JASPKY010000057">
    <property type="protein sequence ID" value="KAK9744550.1"/>
    <property type="molecule type" value="Genomic_DNA"/>
</dbReference>
<evidence type="ECO:0000259" key="9">
    <source>
        <dbReference type="PROSITE" id="PS50888"/>
    </source>
</evidence>
<dbReference type="InterPro" id="IPR036638">
    <property type="entry name" value="HLH_DNA-bd_sf"/>
</dbReference>
<dbReference type="GO" id="GO:0003677">
    <property type="term" value="F:DNA binding"/>
    <property type="evidence" value="ECO:0007669"/>
    <property type="project" value="UniProtKB-KW"/>
</dbReference>
<dbReference type="CDD" id="cd00130">
    <property type="entry name" value="PAS"/>
    <property type="match status" value="2"/>
</dbReference>
<dbReference type="PROSITE" id="PS50888">
    <property type="entry name" value="BHLH"/>
    <property type="match status" value="1"/>
</dbReference>